<dbReference type="InterPro" id="IPR036388">
    <property type="entry name" value="WH-like_DNA-bd_sf"/>
</dbReference>
<keyword evidence="10" id="KW-1185">Reference proteome</keyword>
<dbReference type="OrthoDB" id="757282at2759"/>
<dbReference type="EMBL" id="RWGY01000013">
    <property type="protein sequence ID" value="TVU25702.1"/>
    <property type="molecule type" value="Genomic_DNA"/>
</dbReference>
<keyword evidence="4" id="KW-0949">S-adenosyl-L-methionine</keyword>
<evidence type="ECO:0000256" key="3">
    <source>
        <dbReference type="ARBA" id="ARBA00022679"/>
    </source>
</evidence>
<dbReference type="AlphaFoldDB" id="A0A5J9UPL3"/>
<dbReference type="FunFam" id="3.40.50.150:FF:000057">
    <property type="entry name" value="O-methyltransferase ZRP4"/>
    <property type="match status" value="1"/>
</dbReference>
<evidence type="ECO:0000313" key="10">
    <source>
        <dbReference type="Proteomes" id="UP000324897"/>
    </source>
</evidence>
<feature type="active site" description="Proton acceptor" evidence="6">
    <location>
        <position position="258"/>
    </location>
</feature>
<dbReference type="Pfam" id="PF08100">
    <property type="entry name" value="Dimerisation"/>
    <property type="match status" value="1"/>
</dbReference>
<comment type="similarity">
    <text evidence="5">Belongs to the class I-like SAM-binding methyltransferase superfamily. Cation-independent O-methyltransferase family.</text>
</comment>
<dbReference type="InterPro" id="IPR012967">
    <property type="entry name" value="COMT_dimerisation"/>
</dbReference>
<feature type="domain" description="O-methyltransferase C-terminal" evidence="7">
    <location>
        <begin position="126"/>
        <end position="335"/>
    </location>
</feature>
<keyword evidence="2" id="KW-0489">Methyltransferase</keyword>
<reference evidence="9 10" key="1">
    <citation type="journal article" date="2019" name="Sci. Rep.">
        <title>A high-quality genome of Eragrostis curvula grass provides insights into Poaceae evolution and supports new strategies to enhance forage quality.</title>
        <authorList>
            <person name="Carballo J."/>
            <person name="Santos B.A.C.M."/>
            <person name="Zappacosta D."/>
            <person name="Garbus I."/>
            <person name="Selva J.P."/>
            <person name="Gallo C.A."/>
            <person name="Diaz A."/>
            <person name="Albertini E."/>
            <person name="Caccamo M."/>
            <person name="Echenique V."/>
        </authorList>
    </citation>
    <scope>NUCLEOTIDE SEQUENCE [LARGE SCALE GENOMIC DNA]</scope>
    <source>
        <strain evidence="10">cv. Victoria</strain>
        <tissue evidence="9">Leaf</tissue>
    </source>
</reference>
<accession>A0A5J9UPL3</accession>
<comment type="subunit">
    <text evidence="1">Homodimer.</text>
</comment>
<evidence type="ECO:0000256" key="1">
    <source>
        <dbReference type="ARBA" id="ARBA00011738"/>
    </source>
</evidence>
<evidence type="ECO:0000259" key="8">
    <source>
        <dbReference type="Pfam" id="PF08100"/>
    </source>
</evidence>
<dbReference type="InterPro" id="IPR016461">
    <property type="entry name" value="COMT-like"/>
</dbReference>
<dbReference type="PANTHER" id="PTHR11746">
    <property type="entry name" value="O-METHYLTRANSFERASE"/>
    <property type="match status" value="1"/>
</dbReference>
<proteinExistence type="inferred from homology"/>
<dbReference type="PROSITE" id="PS51683">
    <property type="entry name" value="SAM_OMT_II"/>
    <property type="match status" value="1"/>
</dbReference>
<evidence type="ECO:0000256" key="2">
    <source>
        <dbReference type="ARBA" id="ARBA00022603"/>
    </source>
</evidence>
<evidence type="ECO:0000256" key="4">
    <source>
        <dbReference type="ARBA" id="ARBA00022691"/>
    </source>
</evidence>
<dbReference type="InterPro" id="IPR001077">
    <property type="entry name" value="COMT_C"/>
</dbReference>
<dbReference type="InterPro" id="IPR029063">
    <property type="entry name" value="SAM-dependent_MTases_sf"/>
</dbReference>
<evidence type="ECO:0000256" key="5">
    <source>
        <dbReference type="ARBA" id="ARBA00038277"/>
    </source>
</evidence>
<organism evidence="9 10">
    <name type="scientific">Eragrostis curvula</name>
    <name type="common">weeping love grass</name>
    <dbReference type="NCBI Taxonomy" id="38414"/>
    <lineage>
        <taxon>Eukaryota</taxon>
        <taxon>Viridiplantae</taxon>
        <taxon>Streptophyta</taxon>
        <taxon>Embryophyta</taxon>
        <taxon>Tracheophyta</taxon>
        <taxon>Spermatophyta</taxon>
        <taxon>Magnoliopsida</taxon>
        <taxon>Liliopsida</taxon>
        <taxon>Poales</taxon>
        <taxon>Poaceae</taxon>
        <taxon>PACMAD clade</taxon>
        <taxon>Chloridoideae</taxon>
        <taxon>Eragrostideae</taxon>
        <taxon>Eragrostidinae</taxon>
        <taxon>Eragrostis</taxon>
    </lineage>
</organism>
<dbReference type="FunFam" id="1.10.10.10:FF:000292">
    <property type="entry name" value="O-methyltransferase ZRP4"/>
    <property type="match status" value="1"/>
</dbReference>
<protein>
    <recommendedName>
        <fullName evidence="11">O-methyltransferase domain-containing protein</fullName>
    </recommendedName>
</protein>
<dbReference type="SUPFAM" id="SSF46785">
    <property type="entry name" value="Winged helix' DNA-binding domain"/>
    <property type="match status" value="1"/>
</dbReference>
<evidence type="ECO:0000256" key="6">
    <source>
        <dbReference type="PIRSR" id="PIRSR005739-1"/>
    </source>
</evidence>
<dbReference type="SUPFAM" id="SSF53335">
    <property type="entry name" value="S-adenosyl-L-methionine-dependent methyltransferases"/>
    <property type="match status" value="1"/>
</dbReference>
<dbReference type="GO" id="GO:0017096">
    <property type="term" value="F:acetylserotonin O-methyltransferase activity"/>
    <property type="evidence" value="ECO:0007669"/>
    <property type="project" value="UniProtKB-ARBA"/>
</dbReference>
<evidence type="ECO:0000313" key="9">
    <source>
        <dbReference type="EMBL" id="TVU25702.1"/>
    </source>
</evidence>
<name>A0A5J9UPL3_9POAL</name>
<dbReference type="InterPro" id="IPR036390">
    <property type="entry name" value="WH_DNA-bd_sf"/>
</dbReference>
<dbReference type="GO" id="GO:0030187">
    <property type="term" value="P:melatonin biosynthetic process"/>
    <property type="evidence" value="ECO:0007669"/>
    <property type="project" value="UniProtKB-ARBA"/>
</dbReference>
<dbReference type="Gene3D" id="3.40.50.150">
    <property type="entry name" value="Vaccinia Virus protein VP39"/>
    <property type="match status" value="1"/>
</dbReference>
<dbReference type="GO" id="GO:0032259">
    <property type="term" value="P:methylation"/>
    <property type="evidence" value="ECO:0007669"/>
    <property type="project" value="UniProtKB-KW"/>
</dbReference>
<dbReference type="Gene3D" id="1.10.10.10">
    <property type="entry name" value="Winged helix-like DNA-binding domain superfamily/Winged helix DNA-binding domain"/>
    <property type="match status" value="1"/>
</dbReference>
<dbReference type="Pfam" id="PF00891">
    <property type="entry name" value="Methyltransf_2"/>
    <property type="match status" value="1"/>
</dbReference>
<dbReference type="Proteomes" id="UP000324897">
    <property type="component" value="Chromosome 2"/>
</dbReference>
<keyword evidence="3" id="KW-0808">Transferase</keyword>
<feature type="non-terminal residue" evidence="9">
    <location>
        <position position="1"/>
    </location>
</feature>
<dbReference type="PIRSF" id="PIRSF005739">
    <property type="entry name" value="O-mtase"/>
    <property type="match status" value="1"/>
</dbReference>
<dbReference type="GO" id="GO:0046983">
    <property type="term" value="F:protein dimerization activity"/>
    <property type="evidence" value="ECO:0007669"/>
    <property type="project" value="InterPro"/>
</dbReference>
<feature type="domain" description="O-methyltransferase dimerisation" evidence="8">
    <location>
        <begin position="19"/>
        <end position="108"/>
    </location>
</feature>
<gene>
    <name evidence="9" type="ORF">EJB05_28207</name>
</gene>
<evidence type="ECO:0000259" key="7">
    <source>
        <dbReference type="Pfam" id="PF00891"/>
    </source>
</evidence>
<dbReference type="Gramene" id="TVU25702">
    <property type="protein sequence ID" value="TVU25702"/>
    <property type="gene ID" value="EJB05_28207"/>
</dbReference>
<sequence length="353" mass="39086">MELNNSKTQTLLDGQLDLWHTTFAFMKSMALKSAVDLRIADAVQHHGGAATIPQILTEVKLHPSKIRNLRRLMRVLSTTNVFTIQHPSAEGGEPVYMLTPASQLLLSSQIPFAAMLLNPMIVSPFFELGTWFQHELPDPCIFKQTHGQAIWEMTKQDATFDALVNDGLASDSQFILDISIKLCAGVFRGVSSLIDVGGGLGGAAQTISKAFPHVKCSVLELEHVVAEAPSNTDVQYITGDMFESIPQADAVLLKSVLHDWDHEDCVKILKNCRKAIPPRDAGGKVIIINMVIGAGPSDLKHREMQAMFDLYIMFINGMERNEEEWKNIFLEAGFSDYKIIPVLGVRSIIEVYP</sequence>
<dbReference type="CDD" id="cd02440">
    <property type="entry name" value="AdoMet_MTases"/>
    <property type="match status" value="1"/>
</dbReference>
<comment type="caution">
    <text evidence="9">The sequence shown here is derived from an EMBL/GenBank/DDBJ whole genome shotgun (WGS) entry which is preliminary data.</text>
</comment>
<evidence type="ECO:0008006" key="11">
    <source>
        <dbReference type="Google" id="ProtNLM"/>
    </source>
</evidence>